<dbReference type="GO" id="GO:0005737">
    <property type="term" value="C:cytoplasm"/>
    <property type="evidence" value="ECO:0007669"/>
    <property type="project" value="UniProtKB-SubCell"/>
</dbReference>
<gene>
    <name evidence="13" type="ORF">PQG83_20060</name>
</gene>
<evidence type="ECO:0000256" key="9">
    <source>
        <dbReference type="ARBA" id="ARBA00022840"/>
    </source>
</evidence>
<dbReference type="PANTHER" id="PTHR17490">
    <property type="entry name" value="SUA5"/>
    <property type="match status" value="1"/>
</dbReference>
<reference evidence="13 14" key="1">
    <citation type="submission" date="2023-01" db="EMBL/GenBank/DDBJ databases">
        <title>Cultivation and genomic characterization of new, ubiquitous marine nitrite-oxidizing bacteria from the Nitrospirales.</title>
        <authorList>
            <person name="Mueller A.J."/>
            <person name="Daebeler A."/>
            <person name="Herbold C.W."/>
            <person name="Kirkegaard R.H."/>
            <person name="Daims H."/>
        </authorList>
    </citation>
    <scope>NUCLEOTIDE SEQUENCE [LARGE SCALE GENOMIC DNA]</scope>
    <source>
        <strain evidence="13 14">DK</strain>
    </source>
</reference>
<organism evidence="13 14">
    <name type="scientific">Candidatus Nitrospira neomarina</name>
    <dbReference type="NCBI Taxonomy" id="3020899"/>
    <lineage>
        <taxon>Bacteria</taxon>
        <taxon>Pseudomonadati</taxon>
        <taxon>Nitrospirota</taxon>
        <taxon>Nitrospiria</taxon>
        <taxon>Nitrospirales</taxon>
        <taxon>Nitrospiraceae</taxon>
        <taxon>Nitrospira</taxon>
    </lineage>
</organism>
<evidence type="ECO:0000256" key="3">
    <source>
        <dbReference type="ARBA" id="ARBA00012584"/>
    </source>
</evidence>
<dbReference type="PROSITE" id="PS51163">
    <property type="entry name" value="YRDC"/>
    <property type="match status" value="1"/>
</dbReference>
<evidence type="ECO:0000256" key="8">
    <source>
        <dbReference type="ARBA" id="ARBA00022741"/>
    </source>
</evidence>
<evidence type="ECO:0000259" key="12">
    <source>
        <dbReference type="PROSITE" id="PS51163"/>
    </source>
</evidence>
<dbReference type="EC" id="2.7.7.87" evidence="3"/>
<keyword evidence="4" id="KW-0963">Cytoplasm</keyword>
<dbReference type="InterPro" id="IPR017945">
    <property type="entry name" value="DHBP_synth_RibB-like_a/b_dom"/>
</dbReference>
<keyword evidence="7 13" id="KW-0548">Nucleotidyltransferase</keyword>
<dbReference type="KEGG" id="nneo:PQG83_20060"/>
<sequence length="214" mass="22954">MATVLQLNSPPQPQLIHQVAQCLQEGGVVAVPTDSFYALSVSPFNEMALKRLMDIKGERSHKPFPVLVGDPSQLDWLTEVIPDVARTLMKEFWPGLLTLILQARPTLSPILTGGQGTIGVRQPNDPRVCELMTHIGPLTGTSANRSGQPPAQSAGDVMEHLGAVVDVVVDGGPAPGGQPSTVLQILPELCILRQGAISRLKLQEVLDRNEKPIS</sequence>
<keyword evidence="14" id="KW-1185">Reference proteome</keyword>
<comment type="catalytic activity">
    <reaction evidence="11">
        <text>L-threonine + hydrogencarbonate + ATP = L-threonylcarbamoyladenylate + diphosphate + H2O</text>
        <dbReference type="Rhea" id="RHEA:36407"/>
        <dbReference type="ChEBI" id="CHEBI:15377"/>
        <dbReference type="ChEBI" id="CHEBI:17544"/>
        <dbReference type="ChEBI" id="CHEBI:30616"/>
        <dbReference type="ChEBI" id="CHEBI:33019"/>
        <dbReference type="ChEBI" id="CHEBI:57926"/>
        <dbReference type="ChEBI" id="CHEBI:73682"/>
        <dbReference type="EC" id="2.7.7.87"/>
    </reaction>
</comment>
<dbReference type="AlphaFoldDB" id="A0AA96JWG2"/>
<dbReference type="InterPro" id="IPR006070">
    <property type="entry name" value="Sua5-like_dom"/>
</dbReference>
<dbReference type="RefSeq" id="WP_312744871.1">
    <property type="nucleotide sequence ID" value="NZ_CP116968.1"/>
</dbReference>
<evidence type="ECO:0000256" key="7">
    <source>
        <dbReference type="ARBA" id="ARBA00022695"/>
    </source>
</evidence>
<proteinExistence type="inferred from homology"/>
<evidence type="ECO:0000256" key="2">
    <source>
        <dbReference type="ARBA" id="ARBA00007663"/>
    </source>
</evidence>
<evidence type="ECO:0000256" key="11">
    <source>
        <dbReference type="ARBA" id="ARBA00048366"/>
    </source>
</evidence>
<dbReference type="PANTHER" id="PTHR17490:SF16">
    <property type="entry name" value="THREONYLCARBAMOYL-AMP SYNTHASE"/>
    <property type="match status" value="1"/>
</dbReference>
<dbReference type="GO" id="GO:0005524">
    <property type="term" value="F:ATP binding"/>
    <property type="evidence" value="ECO:0007669"/>
    <property type="project" value="UniProtKB-KW"/>
</dbReference>
<dbReference type="EMBL" id="CP116968">
    <property type="protein sequence ID" value="WNM62010.1"/>
    <property type="molecule type" value="Genomic_DNA"/>
</dbReference>
<keyword evidence="6" id="KW-0819">tRNA processing</keyword>
<dbReference type="Pfam" id="PF01300">
    <property type="entry name" value="Sua5_yciO_yrdC"/>
    <property type="match status" value="1"/>
</dbReference>
<evidence type="ECO:0000256" key="6">
    <source>
        <dbReference type="ARBA" id="ARBA00022694"/>
    </source>
</evidence>
<evidence type="ECO:0000313" key="13">
    <source>
        <dbReference type="EMBL" id="WNM62010.1"/>
    </source>
</evidence>
<dbReference type="GO" id="GO:0006450">
    <property type="term" value="P:regulation of translational fidelity"/>
    <property type="evidence" value="ECO:0007669"/>
    <property type="project" value="TreeGrafter"/>
</dbReference>
<comment type="similarity">
    <text evidence="2">Belongs to the SUA5 family.</text>
</comment>
<feature type="domain" description="YrdC-like" evidence="12">
    <location>
        <begin position="13"/>
        <end position="197"/>
    </location>
</feature>
<dbReference type="GO" id="GO:0000049">
    <property type="term" value="F:tRNA binding"/>
    <property type="evidence" value="ECO:0007669"/>
    <property type="project" value="TreeGrafter"/>
</dbReference>
<accession>A0AA96JWG2</accession>
<name>A0AA96JWG2_9BACT</name>
<dbReference type="Proteomes" id="UP001302494">
    <property type="component" value="Chromosome"/>
</dbReference>
<comment type="subcellular location">
    <subcellularLocation>
        <location evidence="1">Cytoplasm</location>
    </subcellularLocation>
</comment>
<dbReference type="SUPFAM" id="SSF55821">
    <property type="entry name" value="YrdC/RibB"/>
    <property type="match status" value="1"/>
</dbReference>
<dbReference type="Gene3D" id="3.90.870.10">
    <property type="entry name" value="DHBP synthase"/>
    <property type="match status" value="1"/>
</dbReference>
<dbReference type="NCBIfam" id="TIGR00057">
    <property type="entry name" value="L-threonylcarbamoyladenylate synthase"/>
    <property type="match status" value="1"/>
</dbReference>
<evidence type="ECO:0000256" key="1">
    <source>
        <dbReference type="ARBA" id="ARBA00004496"/>
    </source>
</evidence>
<keyword evidence="9" id="KW-0067">ATP-binding</keyword>
<dbReference type="GO" id="GO:0003725">
    <property type="term" value="F:double-stranded RNA binding"/>
    <property type="evidence" value="ECO:0007669"/>
    <property type="project" value="InterPro"/>
</dbReference>
<keyword evidence="5 13" id="KW-0808">Transferase</keyword>
<evidence type="ECO:0000313" key="14">
    <source>
        <dbReference type="Proteomes" id="UP001302494"/>
    </source>
</evidence>
<evidence type="ECO:0000256" key="5">
    <source>
        <dbReference type="ARBA" id="ARBA00022679"/>
    </source>
</evidence>
<evidence type="ECO:0000256" key="10">
    <source>
        <dbReference type="ARBA" id="ARBA00029774"/>
    </source>
</evidence>
<keyword evidence="8" id="KW-0547">Nucleotide-binding</keyword>
<protein>
    <recommendedName>
        <fullName evidence="10">L-threonylcarbamoyladenylate synthase</fullName>
        <ecNumber evidence="3">2.7.7.87</ecNumber>
    </recommendedName>
    <alternativeName>
        <fullName evidence="10">L-threonylcarbamoyladenylate synthase</fullName>
    </alternativeName>
</protein>
<dbReference type="InterPro" id="IPR050156">
    <property type="entry name" value="TC-AMP_synthase_SUA5"/>
</dbReference>
<dbReference type="GO" id="GO:0008033">
    <property type="term" value="P:tRNA processing"/>
    <property type="evidence" value="ECO:0007669"/>
    <property type="project" value="UniProtKB-KW"/>
</dbReference>
<evidence type="ECO:0000256" key="4">
    <source>
        <dbReference type="ARBA" id="ARBA00022490"/>
    </source>
</evidence>
<dbReference type="GO" id="GO:0061710">
    <property type="term" value="F:L-threonylcarbamoyladenylate synthase"/>
    <property type="evidence" value="ECO:0007669"/>
    <property type="project" value="UniProtKB-EC"/>
</dbReference>